<dbReference type="Proteomes" id="UP000325113">
    <property type="component" value="Unassembled WGS sequence"/>
</dbReference>
<evidence type="ECO:0000313" key="18">
    <source>
        <dbReference type="EMBL" id="KAA0171651.1"/>
    </source>
</evidence>
<dbReference type="Proteomes" id="UP000322899">
    <property type="component" value="Unassembled WGS sequence"/>
</dbReference>
<dbReference type="Proteomes" id="UP000324907">
    <property type="component" value="Unassembled WGS sequence"/>
</dbReference>
<feature type="domain" description="Fructose-1-6-bisphosphatase class I N-terminal" evidence="14">
    <location>
        <begin position="30"/>
        <end position="219"/>
    </location>
</feature>
<dbReference type="GO" id="GO:0046872">
    <property type="term" value="F:metal ion binding"/>
    <property type="evidence" value="ECO:0007669"/>
    <property type="project" value="UniProtKB-KW"/>
</dbReference>
<protein>
    <recommendedName>
        <fullName evidence="12">Fructose-1,6-bisphosphatase, cytosolic</fullName>
        <ecNumber evidence="5">3.1.3.11</ecNumber>
    </recommendedName>
</protein>
<dbReference type="PIRSF" id="PIRSF000904">
    <property type="entry name" value="FBPtase_SBPase"/>
    <property type="match status" value="1"/>
</dbReference>
<keyword evidence="8 13" id="KW-0378">Hydrolase</keyword>
<comment type="catalytic activity">
    <reaction evidence="1">
        <text>beta-D-fructose 1,6-bisphosphate + H2O = beta-D-fructose 6-phosphate + phosphate</text>
        <dbReference type="Rhea" id="RHEA:11064"/>
        <dbReference type="ChEBI" id="CHEBI:15377"/>
        <dbReference type="ChEBI" id="CHEBI:32966"/>
        <dbReference type="ChEBI" id="CHEBI:43474"/>
        <dbReference type="ChEBI" id="CHEBI:57634"/>
        <dbReference type="EC" id="3.1.3.11"/>
    </reaction>
</comment>
<evidence type="ECO:0000256" key="11">
    <source>
        <dbReference type="ARBA" id="ARBA00024331"/>
    </source>
</evidence>
<organism evidence="18 22">
    <name type="scientific">Cafeteria roenbergensis</name>
    <name type="common">Marine flagellate</name>
    <dbReference type="NCBI Taxonomy" id="33653"/>
    <lineage>
        <taxon>Eukaryota</taxon>
        <taxon>Sar</taxon>
        <taxon>Stramenopiles</taxon>
        <taxon>Bigyra</taxon>
        <taxon>Opalozoa</taxon>
        <taxon>Bicosoecida</taxon>
        <taxon>Cafeteriaceae</taxon>
        <taxon>Cafeteria</taxon>
    </lineage>
</organism>
<dbReference type="Gene3D" id="3.40.190.80">
    <property type="match status" value="1"/>
</dbReference>
<dbReference type="FunFam" id="3.30.540.10:FF:000002">
    <property type="entry name" value="Fructose-1,6-bisphosphatase class 1"/>
    <property type="match status" value="1"/>
</dbReference>
<dbReference type="PRINTS" id="PR00115">
    <property type="entry name" value="F16BPHPHTASE"/>
</dbReference>
<dbReference type="PANTHER" id="PTHR11556:SF41">
    <property type="entry name" value="FRUCTOSE-1,6-BISPHOSPHATASE, CYTOSOLIC"/>
    <property type="match status" value="1"/>
</dbReference>
<dbReference type="GO" id="GO:0006094">
    <property type="term" value="P:gluconeogenesis"/>
    <property type="evidence" value="ECO:0007669"/>
    <property type="project" value="TreeGrafter"/>
</dbReference>
<dbReference type="GO" id="GO:0042132">
    <property type="term" value="F:fructose 1,6-bisphosphate 1-phosphatase activity"/>
    <property type="evidence" value="ECO:0007669"/>
    <property type="project" value="UniProtKB-EC"/>
</dbReference>
<evidence type="ECO:0000313" key="16">
    <source>
        <dbReference type="EMBL" id="KAA0152361.1"/>
    </source>
</evidence>
<evidence type="ECO:0000256" key="4">
    <source>
        <dbReference type="ARBA" id="ARBA00010941"/>
    </source>
</evidence>
<dbReference type="EMBL" id="VLTN01000021">
    <property type="protein sequence ID" value="KAA0152361.1"/>
    <property type="molecule type" value="Genomic_DNA"/>
</dbReference>
<evidence type="ECO:0000256" key="5">
    <source>
        <dbReference type="ARBA" id="ARBA00013093"/>
    </source>
</evidence>
<comment type="cofactor">
    <cofactor evidence="2">
        <name>Mg(2+)</name>
        <dbReference type="ChEBI" id="CHEBI:18420"/>
    </cofactor>
</comment>
<evidence type="ECO:0000256" key="1">
    <source>
        <dbReference type="ARBA" id="ARBA00001273"/>
    </source>
</evidence>
<sequence>MAAAAAASSLGHVTSASIARAAGLDSDPATLQRFILTEQCKHPAASGDFSLLMSSIALACKATAVAVKKAGIAGLYGIEGVVNVQGEDQKKLDVIANDNFVNALLSSTKVAMLISEELPEPIVVPADRAGKYIVAFDPLDGSSNIECNVSIGSIFAIYERTTDLKTACDVEKDGLQAGTKLVAAGYCMYGAATVMVLCMGASVIASTLDPSLGEFIITNKDLRLPTPGKRIYSINEGNLKSMPAGVQAFVAECKDGAKPYSLRYVGSMVADVHRTLCYGGIFLYPATASSKSGKLRLLYEANPMAFLMEHAGGSASSGSCRILEVEPKGIHCRCPVIMGSPRDVDNVLAKMAAAGEC</sequence>
<proteinExistence type="inferred from homology"/>
<evidence type="ECO:0000256" key="3">
    <source>
        <dbReference type="ARBA" id="ARBA00004496"/>
    </source>
</evidence>
<dbReference type="Pfam" id="PF18913">
    <property type="entry name" value="FBPase_C"/>
    <property type="match status" value="1"/>
</dbReference>
<dbReference type="GO" id="GO:0030388">
    <property type="term" value="P:fructose 1,6-bisphosphate metabolic process"/>
    <property type="evidence" value="ECO:0007669"/>
    <property type="project" value="TreeGrafter"/>
</dbReference>
<keyword evidence="21" id="KW-1185">Reference proteome</keyword>
<dbReference type="InterPro" id="IPR028343">
    <property type="entry name" value="FBPtase"/>
</dbReference>
<keyword evidence="7" id="KW-0479">Metal-binding</keyword>
<dbReference type="CDD" id="cd00354">
    <property type="entry name" value="FBPase"/>
    <property type="match status" value="1"/>
</dbReference>
<dbReference type="GO" id="GO:0006002">
    <property type="term" value="P:fructose 6-phosphate metabolic process"/>
    <property type="evidence" value="ECO:0007669"/>
    <property type="project" value="TreeGrafter"/>
</dbReference>
<feature type="domain" description="Fructose-1-6-bisphosphatase class 1 C-terminal" evidence="15">
    <location>
        <begin position="229"/>
        <end position="349"/>
    </location>
</feature>
<evidence type="ECO:0000313" key="23">
    <source>
        <dbReference type="Proteomes" id="UP000325113"/>
    </source>
</evidence>
<dbReference type="InterPro" id="IPR020548">
    <property type="entry name" value="Fructose_bisphosphatase_AS"/>
</dbReference>
<evidence type="ECO:0000256" key="8">
    <source>
        <dbReference type="ARBA" id="ARBA00022801"/>
    </source>
</evidence>
<dbReference type="Gene3D" id="3.30.540.10">
    <property type="entry name" value="Fructose-1,6-Bisphosphatase, subunit A, domain 1"/>
    <property type="match status" value="1"/>
</dbReference>
<dbReference type="EC" id="3.1.3.11" evidence="5"/>
<evidence type="ECO:0000256" key="10">
    <source>
        <dbReference type="ARBA" id="ARBA00023277"/>
    </source>
</evidence>
<evidence type="ECO:0000256" key="6">
    <source>
        <dbReference type="ARBA" id="ARBA00022490"/>
    </source>
</evidence>
<dbReference type="OrthoDB" id="10256725at2759"/>
<dbReference type="EMBL" id="VLTO01000006">
    <property type="protein sequence ID" value="KAA0176845.1"/>
    <property type="molecule type" value="Genomic_DNA"/>
</dbReference>
<name>A0A5A8E717_CAFRO</name>
<keyword evidence="10 13" id="KW-0119">Carbohydrate metabolism</keyword>
<comment type="pathway">
    <text evidence="11">Carbohydrate biosynthesis.</text>
</comment>
<comment type="subcellular location">
    <subcellularLocation>
        <location evidence="3">Cytoplasm</location>
    </subcellularLocation>
</comment>
<dbReference type="AlphaFoldDB" id="A0A5A8E717"/>
<evidence type="ECO:0000313" key="19">
    <source>
        <dbReference type="EMBL" id="KAA0176845.1"/>
    </source>
</evidence>
<dbReference type="NCBIfam" id="NF006778">
    <property type="entry name" value="PRK09293.1-1"/>
    <property type="match status" value="1"/>
</dbReference>
<dbReference type="Proteomes" id="UP000323011">
    <property type="component" value="Unassembled WGS sequence"/>
</dbReference>
<dbReference type="OMA" id="YIPENCP"/>
<dbReference type="PROSITE" id="PS00124">
    <property type="entry name" value="FBPASE"/>
    <property type="match status" value="1"/>
</dbReference>
<evidence type="ECO:0000256" key="13">
    <source>
        <dbReference type="RuleBase" id="RU000508"/>
    </source>
</evidence>
<dbReference type="EMBL" id="VLTM01000004">
    <property type="protein sequence ID" value="KAA0167806.1"/>
    <property type="molecule type" value="Genomic_DNA"/>
</dbReference>
<dbReference type="FunFam" id="3.40.190.80:FF:000001">
    <property type="entry name" value="Fructose-1,6-bisphosphatase class 1"/>
    <property type="match status" value="1"/>
</dbReference>
<dbReference type="EMBL" id="VLTL01000005">
    <property type="protein sequence ID" value="KAA0171651.1"/>
    <property type="molecule type" value="Genomic_DNA"/>
</dbReference>
<dbReference type="GO" id="GO:0006000">
    <property type="term" value="P:fructose metabolic process"/>
    <property type="evidence" value="ECO:0007669"/>
    <property type="project" value="TreeGrafter"/>
</dbReference>
<evidence type="ECO:0000313" key="20">
    <source>
        <dbReference type="Proteomes" id="UP000322899"/>
    </source>
</evidence>
<evidence type="ECO:0000256" key="9">
    <source>
        <dbReference type="ARBA" id="ARBA00022842"/>
    </source>
</evidence>
<dbReference type="PANTHER" id="PTHR11556">
    <property type="entry name" value="FRUCTOSE-1,6-BISPHOSPHATASE-RELATED"/>
    <property type="match status" value="1"/>
</dbReference>
<evidence type="ECO:0000259" key="14">
    <source>
        <dbReference type="Pfam" id="PF00316"/>
    </source>
</evidence>
<dbReference type="PIRSF" id="PIRSF500210">
    <property type="entry name" value="FBPtase"/>
    <property type="match status" value="1"/>
</dbReference>
<dbReference type="SUPFAM" id="SSF56655">
    <property type="entry name" value="Carbohydrate phosphatase"/>
    <property type="match status" value="1"/>
</dbReference>
<accession>A0A5A8E717</accession>
<dbReference type="InterPro" id="IPR044015">
    <property type="entry name" value="FBPase_C_dom"/>
</dbReference>
<dbReference type="InterPro" id="IPR000146">
    <property type="entry name" value="FBPase_class-1"/>
</dbReference>
<evidence type="ECO:0000313" key="21">
    <source>
        <dbReference type="Proteomes" id="UP000323011"/>
    </source>
</evidence>
<evidence type="ECO:0000313" key="22">
    <source>
        <dbReference type="Proteomes" id="UP000324907"/>
    </source>
</evidence>
<evidence type="ECO:0000256" key="7">
    <source>
        <dbReference type="ARBA" id="ARBA00022723"/>
    </source>
</evidence>
<dbReference type="GO" id="GO:0005986">
    <property type="term" value="P:sucrose biosynthetic process"/>
    <property type="evidence" value="ECO:0007669"/>
    <property type="project" value="TreeGrafter"/>
</dbReference>
<keyword evidence="9" id="KW-0460">Magnesium</keyword>
<dbReference type="InterPro" id="IPR033391">
    <property type="entry name" value="FBPase_N"/>
</dbReference>
<dbReference type="Pfam" id="PF00316">
    <property type="entry name" value="FBPase"/>
    <property type="match status" value="1"/>
</dbReference>
<evidence type="ECO:0000256" key="12">
    <source>
        <dbReference type="ARBA" id="ARBA00040159"/>
    </source>
</evidence>
<comment type="similarity">
    <text evidence="4 13">Belongs to the FBPase class 1 family.</text>
</comment>
<keyword evidence="6" id="KW-0963">Cytoplasm</keyword>
<evidence type="ECO:0000313" key="17">
    <source>
        <dbReference type="EMBL" id="KAA0167806.1"/>
    </source>
</evidence>
<evidence type="ECO:0000259" key="15">
    <source>
        <dbReference type="Pfam" id="PF18913"/>
    </source>
</evidence>
<gene>
    <name evidence="19" type="ORF">FNF27_01667</name>
    <name evidence="18" type="ORF">FNF28_00584</name>
    <name evidence="16" type="ORF">FNF29_03927</name>
    <name evidence="17" type="ORF">FNF31_00741</name>
</gene>
<evidence type="ECO:0000256" key="2">
    <source>
        <dbReference type="ARBA" id="ARBA00001946"/>
    </source>
</evidence>
<dbReference type="GO" id="GO:0005829">
    <property type="term" value="C:cytosol"/>
    <property type="evidence" value="ECO:0007669"/>
    <property type="project" value="TreeGrafter"/>
</dbReference>
<reference evidence="20 21" key="1">
    <citation type="submission" date="2019-07" db="EMBL/GenBank/DDBJ databases">
        <title>Genomes of Cafeteria roenbergensis.</title>
        <authorList>
            <person name="Fischer M.G."/>
            <person name="Hackl T."/>
            <person name="Roman M."/>
        </authorList>
    </citation>
    <scope>NUCLEOTIDE SEQUENCE [LARGE SCALE GENOMIC DNA]</scope>
    <source>
        <strain evidence="16 21">BVI</strain>
        <strain evidence="17 23">Cflag</strain>
        <strain evidence="19 20">E4-10P</strain>
        <strain evidence="18 22">RCC970-E3</strain>
    </source>
</reference>
<comment type="caution">
    <text evidence="18">The sequence shown here is derived from an EMBL/GenBank/DDBJ whole genome shotgun (WGS) entry which is preliminary data.</text>
</comment>
<dbReference type="HAMAP" id="MF_01855">
    <property type="entry name" value="FBPase_class1"/>
    <property type="match status" value="1"/>
</dbReference>